<evidence type="ECO:0008006" key="4">
    <source>
        <dbReference type="Google" id="ProtNLM"/>
    </source>
</evidence>
<sequence length="114" mass="12645">MKKLTLITSAIAIVPMLCVASIKTPDNRDSEKYRFSGDLAFAGFCKSVLHNDVSMFRRNVIRQVGRVAGTSRGVYRSLLETDGVTCAGQDLITFSETRQADSIVAFLRQRADRL</sequence>
<feature type="chain" id="PRO_5046179927" description="DUF3718 domain-containing protein" evidence="1">
    <location>
        <begin position="21"/>
        <end position="114"/>
    </location>
</feature>
<feature type="signal peptide" evidence="1">
    <location>
        <begin position="1"/>
        <end position="20"/>
    </location>
</feature>
<keyword evidence="1" id="KW-0732">Signal</keyword>
<gene>
    <name evidence="2" type="ORF">GCM10011357_34550</name>
</gene>
<accession>A0ABQ1RRH3</accession>
<dbReference type="EMBL" id="BMGJ01000018">
    <property type="protein sequence ID" value="GGD76617.1"/>
    <property type="molecule type" value="Genomic_DNA"/>
</dbReference>
<dbReference type="RefSeq" id="WP_099036054.1">
    <property type="nucleotide sequence ID" value="NZ_BMGJ01000018.1"/>
</dbReference>
<protein>
    <recommendedName>
        <fullName evidence="4">DUF3718 domain-containing protein</fullName>
    </recommendedName>
</protein>
<keyword evidence="3" id="KW-1185">Reference proteome</keyword>
<evidence type="ECO:0000313" key="3">
    <source>
        <dbReference type="Proteomes" id="UP000614272"/>
    </source>
</evidence>
<comment type="caution">
    <text evidence="2">The sequence shown here is derived from an EMBL/GenBank/DDBJ whole genome shotgun (WGS) entry which is preliminary data.</text>
</comment>
<dbReference type="Proteomes" id="UP000614272">
    <property type="component" value="Unassembled WGS sequence"/>
</dbReference>
<evidence type="ECO:0000313" key="2">
    <source>
        <dbReference type="EMBL" id="GGD76617.1"/>
    </source>
</evidence>
<proteinExistence type="predicted"/>
<reference evidence="3" key="1">
    <citation type="journal article" date="2019" name="Int. J. Syst. Evol. Microbiol.">
        <title>The Global Catalogue of Microorganisms (GCM) 10K type strain sequencing project: providing services to taxonomists for standard genome sequencing and annotation.</title>
        <authorList>
            <consortium name="The Broad Institute Genomics Platform"/>
            <consortium name="The Broad Institute Genome Sequencing Center for Infectious Disease"/>
            <person name="Wu L."/>
            <person name="Ma J."/>
        </authorList>
    </citation>
    <scope>NUCLEOTIDE SEQUENCE [LARGE SCALE GENOMIC DNA]</scope>
    <source>
        <strain evidence="3">CGMCC 1.12923</strain>
    </source>
</reference>
<organism evidence="2 3">
    <name type="scientific">Lacimicrobium alkaliphilum</name>
    <dbReference type="NCBI Taxonomy" id="1526571"/>
    <lineage>
        <taxon>Bacteria</taxon>
        <taxon>Pseudomonadati</taxon>
        <taxon>Pseudomonadota</taxon>
        <taxon>Gammaproteobacteria</taxon>
        <taxon>Alteromonadales</taxon>
        <taxon>Alteromonadaceae</taxon>
        <taxon>Lacimicrobium</taxon>
    </lineage>
</organism>
<evidence type="ECO:0000256" key="1">
    <source>
        <dbReference type="SAM" id="SignalP"/>
    </source>
</evidence>
<name>A0ABQ1RRH3_9ALTE</name>